<dbReference type="InterPro" id="IPR036748">
    <property type="entry name" value="MTH938-like_sf"/>
</dbReference>
<dbReference type="PANTHER" id="PTHR21192">
    <property type="entry name" value="NUCLEAR PROTEIN E3-3"/>
    <property type="match status" value="1"/>
</dbReference>
<reference evidence="1" key="1">
    <citation type="journal article" date="2020" name="mSystems">
        <title>Genome- and Community-Level Interaction Insights into Carbon Utilization and Element Cycling Functions of Hydrothermarchaeota in Hydrothermal Sediment.</title>
        <authorList>
            <person name="Zhou Z."/>
            <person name="Liu Y."/>
            <person name="Xu W."/>
            <person name="Pan J."/>
            <person name="Luo Z.H."/>
            <person name="Li M."/>
        </authorList>
    </citation>
    <scope>NUCLEOTIDE SEQUENCE [LARGE SCALE GENOMIC DNA]</scope>
    <source>
        <strain evidence="1">HyVt-493</strain>
    </source>
</reference>
<dbReference type="AlphaFoldDB" id="A0A7V2T127"/>
<dbReference type="EMBL" id="DRMS01000055">
    <property type="protein sequence ID" value="HFC91479.1"/>
    <property type="molecule type" value="Genomic_DNA"/>
</dbReference>
<dbReference type="Proteomes" id="UP000885750">
    <property type="component" value="Unassembled WGS sequence"/>
</dbReference>
<evidence type="ECO:0000313" key="1">
    <source>
        <dbReference type="EMBL" id="HFC91479.1"/>
    </source>
</evidence>
<gene>
    <name evidence="1" type="ORF">ENJ51_01555</name>
</gene>
<sequence>MKFSEEHDDSQFTITGYDDQSIQINGKRFTQGFILTPDHFTPDWQPQTFIDLQVQHLEMIYALQPEVILLGTGIKQIFPKKEVYLKLINSGVGFEIMNTQAACRTFNILMADDRNVVAALFCK</sequence>
<protein>
    <recommendedName>
        <fullName evidence="2">Xcc1710-like domain-containing protein</fullName>
    </recommendedName>
</protein>
<dbReference type="PANTHER" id="PTHR21192:SF2">
    <property type="entry name" value="NADH DEHYDROGENASE [UBIQUINONE] 1 ALPHA SUBCOMPLEX ASSEMBLY FACTOR 3"/>
    <property type="match status" value="1"/>
</dbReference>
<dbReference type="Pfam" id="PF04430">
    <property type="entry name" value="DUF498"/>
    <property type="match status" value="1"/>
</dbReference>
<proteinExistence type="predicted"/>
<dbReference type="SUPFAM" id="SSF64076">
    <property type="entry name" value="MTH938-like"/>
    <property type="match status" value="1"/>
</dbReference>
<dbReference type="Gene3D" id="3.40.1230.10">
    <property type="entry name" value="MTH938-like"/>
    <property type="match status" value="1"/>
</dbReference>
<dbReference type="CDD" id="cd05560">
    <property type="entry name" value="Xcc1710_like"/>
    <property type="match status" value="1"/>
</dbReference>
<evidence type="ECO:0008006" key="2">
    <source>
        <dbReference type="Google" id="ProtNLM"/>
    </source>
</evidence>
<dbReference type="InterPro" id="IPR007523">
    <property type="entry name" value="NDUFAF3/AAMDC"/>
</dbReference>
<name>A0A7V2T127_LEUMU</name>
<comment type="caution">
    <text evidence="1">The sequence shown here is derived from an EMBL/GenBank/DDBJ whole genome shotgun (WGS) entry which is preliminary data.</text>
</comment>
<organism evidence="1">
    <name type="scientific">Leucothrix mucor</name>
    <dbReference type="NCBI Taxonomy" id="45248"/>
    <lineage>
        <taxon>Bacteria</taxon>
        <taxon>Pseudomonadati</taxon>
        <taxon>Pseudomonadota</taxon>
        <taxon>Gammaproteobacteria</taxon>
        <taxon>Thiotrichales</taxon>
        <taxon>Thiotrichaceae</taxon>
        <taxon>Leucothrix</taxon>
    </lineage>
</organism>
<accession>A0A7V2T127</accession>